<accession>A0ABW2KJW2</accession>
<keyword evidence="3" id="KW-1003">Cell membrane</keyword>
<dbReference type="RefSeq" id="WP_379872274.1">
    <property type="nucleotide sequence ID" value="NZ_JBHTBH010000008.1"/>
</dbReference>
<dbReference type="SMART" id="SM01091">
    <property type="entry name" value="CorC_HlyC"/>
    <property type="match status" value="1"/>
</dbReference>
<dbReference type="Gene3D" id="3.10.580.10">
    <property type="entry name" value="CBS-domain"/>
    <property type="match status" value="1"/>
</dbReference>
<comment type="caution">
    <text evidence="14">The sequence shown here is derived from an EMBL/GenBank/DDBJ whole genome shotgun (WGS) entry which is preliminary data.</text>
</comment>
<reference evidence="15" key="1">
    <citation type="journal article" date="2019" name="Int. J. Syst. Evol. Microbiol.">
        <title>The Global Catalogue of Microorganisms (GCM) 10K type strain sequencing project: providing services to taxonomists for standard genome sequencing and annotation.</title>
        <authorList>
            <consortium name="The Broad Institute Genomics Platform"/>
            <consortium name="The Broad Institute Genome Sequencing Center for Infectious Disease"/>
            <person name="Wu L."/>
            <person name="Ma J."/>
        </authorList>
    </citation>
    <scope>NUCLEOTIDE SEQUENCE [LARGE SCALE GENOMIC DNA]</scope>
    <source>
        <strain evidence="15">CGMCC 4.7382</strain>
    </source>
</reference>
<keyword evidence="8 10" id="KW-0472">Membrane</keyword>
<evidence type="ECO:0000259" key="13">
    <source>
        <dbReference type="PROSITE" id="PS51846"/>
    </source>
</evidence>
<keyword evidence="15" id="KW-1185">Reference proteome</keyword>
<evidence type="ECO:0000256" key="5">
    <source>
        <dbReference type="ARBA" id="ARBA00022737"/>
    </source>
</evidence>
<dbReference type="EMBL" id="JBHTBH010000008">
    <property type="protein sequence ID" value="MFC7329630.1"/>
    <property type="molecule type" value="Genomic_DNA"/>
</dbReference>
<dbReference type="Pfam" id="PF01595">
    <property type="entry name" value="CNNM"/>
    <property type="match status" value="1"/>
</dbReference>
<dbReference type="Pfam" id="PF03471">
    <property type="entry name" value="CorC_HlyC"/>
    <property type="match status" value="1"/>
</dbReference>
<protein>
    <submittedName>
        <fullName evidence="14">Hemolysin family protein</fullName>
    </submittedName>
</protein>
<keyword evidence="4 10" id="KW-0812">Transmembrane</keyword>
<organism evidence="14 15">
    <name type="scientific">Marinactinospora rubrisoli</name>
    <dbReference type="NCBI Taxonomy" id="2715399"/>
    <lineage>
        <taxon>Bacteria</taxon>
        <taxon>Bacillati</taxon>
        <taxon>Actinomycetota</taxon>
        <taxon>Actinomycetes</taxon>
        <taxon>Streptosporangiales</taxon>
        <taxon>Nocardiopsidaceae</taxon>
        <taxon>Marinactinospora</taxon>
    </lineage>
</organism>
<comment type="similarity">
    <text evidence="2">Belongs to the UPF0053 family.</text>
</comment>
<feature type="domain" description="CBS" evidence="12">
    <location>
        <begin position="236"/>
        <end position="296"/>
    </location>
</feature>
<evidence type="ECO:0000256" key="11">
    <source>
        <dbReference type="SAM" id="Phobius"/>
    </source>
</evidence>
<dbReference type="PANTHER" id="PTHR22777:SF32">
    <property type="entry name" value="UPF0053 INNER MEMBRANE PROTEIN YFJD"/>
    <property type="match status" value="1"/>
</dbReference>
<keyword evidence="6 10" id="KW-1133">Transmembrane helix</keyword>
<evidence type="ECO:0000256" key="9">
    <source>
        <dbReference type="PROSITE-ProRule" id="PRU00703"/>
    </source>
</evidence>
<evidence type="ECO:0000256" key="10">
    <source>
        <dbReference type="PROSITE-ProRule" id="PRU01193"/>
    </source>
</evidence>
<keyword evidence="7 9" id="KW-0129">CBS domain</keyword>
<dbReference type="Pfam" id="PF00571">
    <property type="entry name" value="CBS"/>
    <property type="match status" value="2"/>
</dbReference>
<dbReference type="PROSITE" id="PS51371">
    <property type="entry name" value="CBS"/>
    <property type="match status" value="2"/>
</dbReference>
<dbReference type="InterPro" id="IPR036318">
    <property type="entry name" value="FAD-bd_PCMH-like_sf"/>
</dbReference>
<dbReference type="PROSITE" id="PS51846">
    <property type="entry name" value="CNNM"/>
    <property type="match status" value="1"/>
</dbReference>
<dbReference type="InterPro" id="IPR046342">
    <property type="entry name" value="CBS_dom_sf"/>
</dbReference>
<dbReference type="PANTHER" id="PTHR22777">
    <property type="entry name" value="HEMOLYSIN-RELATED"/>
    <property type="match status" value="1"/>
</dbReference>
<evidence type="ECO:0000256" key="6">
    <source>
        <dbReference type="ARBA" id="ARBA00022989"/>
    </source>
</evidence>
<dbReference type="InterPro" id="IPR016169">
    <property type="entry name" value="FAD-bd_PCMH_sub2"/>
</dbReference>
<dbReference type="Gene3D" id="3.30.465.10">
    <property type="match status" value="1"/>
</dbReference>
<evidence type="ECO:0000256" key="8">
    <source>
        <dbReference type="ARBA" id="ARBA00023136"/>
    </source>
</evidence>
<name>A0ABW2KJW2_9ACTN</name>
<dbReference type="CDD" id="cd04590">
    <property type="entry name" value="CBS_pair_CorC_HlyC_assoc"/>
    <property type="match status" value="1"/>
</dbReference>
<feature type="domain" description="CNNM transmembrane" evidence="13">
    <location>
        <begin position="27"/>
        <end position="217"/>
    </location>
</feature>
<evidence type="ECO:0000256" key="7">
    <source>
        <dbReference type="ARBA" id="ARBA00023122"/>
    </source>
</evidence>
<dbReference type="InterPro" id="IPR000644">
    <property type="entry name" value="CBS_dom"/>
</dbReference>
<dbReference type="SUPFAM" id="SSF54631">
    <property type="entry name" value="CBS-domain pair"/>
    <property type="match status" value="1"/>
</dbReference>
<dbReference type="SMART" id="SM00116">
    <property type="entry name" value="CBS"/>
    <property type="match status" value="2"/>
</dbReference>
<dbReference type="SUPFAM" id="SSF56176">
    <property type="entry name" value="FAD-binding/transporter-associated domain-like"/>
    <property type="match status" value="1"/>
</dbReference>
<evidence type="ECO:0000256" key="3">
    <source>
        <dbReference type="ARBA" id="ARBA00022475"/>
    </source>
</evidence>
<evidence type="ECO:0000313" key="15">
    <source>
        <dbReference type="Proteomes" id="UP001596540"/>
    </source>
</evidence>
<evidence type="ECO:0000256" key="4">
    <source>
        <dbReference type="ARBA" id="ARBA00022692"/>
    </source>
</evidence>
<feature type="transmembrane region" description="Helical" evidence="11">
    <location>
        <begin position="28"/>
        <end position="51"/>
    </location>
</feature>
<feature type="transmembrane region" description="Helical" evidence="11">
    <location>
        <begin position="94"/>
        <end position="114"/>
    </location>
</feature>
<keyword evidence="5" id="KW-0677">Repeat</keyword>
<sequence length="479" mass="50804">MSAGHTGPAGLTALADAPLRLAVAGPEIAGLAVAFGCAVLFALLAGCCVAAEVALSRAVGVAVPGRQPTDGEPKSAHRLAAVTADPVRHLNTLLLLRVAFEVLAALALVVGFAALFGYGWPAVLCAALVMIPAEYVLVGVTPRILGRQFPDTVARAAAGVVRPVTLLLGPLAQLLVRLGRAVTPRGRGEREGPFSSEDELRRLVDLAERGHVIDADEREMIHSVFQLDDTSVREVMVPRTDIVFIDSDATTEDALSLALRSGFSRIPVTGADEDDVVGIVYLKDVAARLHDQWTAPATRGDGGRATSAADPGRTVRDVMRPASYVPDSKPIDELLRDMQRQRIHVAVVIDEYGGTAGLVTIEDIVEEIVGEITDEYDDEVPPIERLGEDRARVTARLPIGELAELFDVDLDLEHIDVETVGGLLAYALGRVPISGSRAVYAGLRLTAEDPSGRRNRTATVIVERLSTPAESPTTSSEAS</sequence>
<evidence type="ECO:0000313" key="14">
    <source>
        <dbReference type="EMBL" id="MFC7329630.1"/>
    </source>
</evidence>
<dbReference type="InterPro" id="IPR002550">
    <property type="entry name" value="CNNM"/>
</dbReference>
<evidence type="ECO:0000259" key="12">
    <source>
        <dbReference type="PROSITE" id="PS51371"/>
    </source>
</evidence>
<dbReference type="Proteomes" id="UP001596540">
    <property type="component" value="Unassembled WGS sequence"/>
</dbReference>
<feature type="domain" description="CBS" evidence="12">
    <location>
        <begin position="318"/>
        <end position="375"/>
    </location>
</feature>
<evidence type="ECO:0000256" key="1">
    <source>
        <dbReference type="ARBA" id="ARBA00004651"/>
    </source>
</evidence>
<dbReference type="InterPro" id="IPR044751">
    <property type="entry name" value="Ion_transp-like_CBS"/>
</dbReference>
<comment type="subcellular location">
    <subcellularLocation>
        <location evidence="1">Cell membrane</location>
        <topology evidence="1">Multi-pass membrane protein</topology>
    </subcellularLocation>
</comment>
<dbReference type="InterPro" id="IPR005170">
    <property type="entry name" value="Transptr-assoc_dom"/>
</dbReference>
<evidence type="ECO:0000256" key="2">
    <source>
        <dbReference type="ARBA" id="ARBA00006337"/>
    </source>
</evidence>
<proteinExistence type="inferred from homology"/>
<gene>
    <name evidence="14" type="ORF">ACFQRF_18015</name>
</gene>
<feature type="transmembrane region" description="Helical" evidence="11">
    <location>
        <begin position="120"/>
        <end position="140"/>
    </location>
</feature>